<evidence type="ECO:0000259" key="3">
    <source>
        <dbReference type="Pfam" id="PF19189"/>
    </source>
</evidence>
<evidence type="ECO:0000313" key="5">
    <source>
        <dbReference type="Proteomes" id="UP001521222"/>
    </source>
</evidence>
<comment type="caution">
    <text evidence="4">The sequence shown here is derived from an EMBL/GenBank/DDBJ whole genome shotgun (WGS) entry which is preliminary data.</text>
</comment>
<dbReference type="Pfam" id="PF19189">
    <property type="entry name" value="Mtf2"/>
    <property type="match status" value="1"/>
</dbReference>
<protein>
    <recommendedName>
        <fullName evidence="3">Mtf2-like C-terminal domain-containing protein</fullName>
    </recommendedName>
</protein>
<feature type="domain" description="Mtf2-like C-terminal" evidence="3">
    <location>
        <begin position="207"/>
        <end position="377"/>
    </location>
</feature>
<keyword evidence="5" id="KW-1185">Reference proteome</keyword>
<feature type="compositionally biased region" description="Basic and acidic residues" evidence="2">
    <location>
        <begin position="498"/>
        <end position="512"/>
    </location>
</feature>
<gene>
    <name evidence="4" type="ORF">SLS59_001238</name>
</gene>
<dbReference type="Proteomes" id="UP001521222">
    <property type="component" value="Unassembled WGS sequence"/>
</dbReference>
<reference evidence="4 5" key="1">
    <citation type="submission" date="2024-02" db="EMBL/GenBank/DDBJ databases">
        <title>De novo assembly and annotation of 12 fungi associated with fruit tree decline syndrome in Ontario, Canada.</title>
        <authorList>
            <person name="Sulman M."/>
            <person name="Ellouze W."/>
            <person name="Ilyukhin E."/>
        </authorList>
    </citation>
    <scope>NUCLEOTIDE SEQUENCE [LARGE SCALE GENOMIC DNA]</scope>
    <source>
        <strain evidence="4 5">M97-236</strain>
    </source>
</reference>
<dbReference type="PANTHER" id="PTHR39468:SF1">
    <property type="entry name" value="MTF2-LIKE C-TERMINAL DOMAIN-CONTAINING PROTEIN"/>
    <property type="match status" value="1"/>
</dbReference>
<evidence type="ECO:0000256" key="1">
    <source>
        <dbReference type="SAM" id="Coils"/>
    </source>
</evidence>
<feature type="coiled-coil region" evidence="1">
    <location>
        <begin position="195"/>
        <end position="222"/>
    </location>
</feature>
<keyword evidence="1" id="KW-0175">Coiled coil</keyword>
<dbReference type="InterPro" id="IPR043837">
    <property type="entry name" value="Mtf2-like_C"/>
</dbReference>
<proteinExistence type="predicted"/>
<name>A0ABR3RZ76_9PLEO</name>
<dbReference type="EMBL" id="JAKIXB020000003">
    <property type="protein sequence ID" value="KAL1609728.1"/>
    <property type="molecule type" value="Genomic_DNA"/>
</dbReference>
<dbReference type="InterPro" id="IPR040009">
    <property type="entry name" value="Mtf2/C5D6.12-like"/>
</dbReference>
<feature type="compositionally biased region" description="Basic and acidic residues" evidence="2">
    <location>
        <begin position="480"/>
        <end position="490"/>
    </location>
</feature>
<feature type="region of interest" description="Disordered" evidence="2">
    <location>
        <begin position="145"/>
        <end position="165"/>
    </location>
</feature>
<organism evidence="4 5">
    <name type="scientific">Nothophoma quercina</name>
    <dbReference type="NCBI Taxonomy" id="749835"/>
    <lineage>
        <taxon>Eukaryota</taxon>
        <taxon>Fungi</taxon>
        <taxon>Dikarya</taxon>
        <taxon>Ascomycota</taxon>
        <taxon>Pezizomycotina</taxon>
        <taxon>Dothideomycetes</taxon>
        <taxon>Pleosporomycetidae</taxon>
        <taxon>Pleosporales</taxon>
        <taxon>Pleosporineae</taxon>
        <taxon>Didymellaceae</taxon>
        <taxon>Nothophoma</taxon>
    </lineage>
</organism>
<evidence type="ECO:0000313" key="4">
    <source>
        <dbReference type="EMBL" id="KAL1609728.1"/>
    </source>
</evidence>
<sequence>MSACSNTLRALSRSRIPTNKTLLPFLYQTATIQQWKPAAQPIARRNISRYSRKDDPPTEDIPFENKEELPPALDDIEPARKTTITGSERAAFEKLYRKFNTRGSRQKEKDHEVEIDAIADEYWEPDEEEDPSKDLDKIFDDVLKGGPKPREWNRSGAEQLRSTKPKQNLQTMAEHILKGTQPEETKQKVSKAKRVRETSAKAQKLKEERTAERNRVDALLKSAKTDRELWDILHREVFSQVRALNLDGTSPPTSGGRTNAPPTMNPKILFSNYPHHLLTALITLRTHFPSSPLPLSILPTVKSLGRSSYALGATTALYTQLLRTAWLQQSSYPLLVTLLTDMHNGAIEFSLDTLHLLDQVIKEFDMARSGRLGREMQMVYGMEQFGEGIREVRRWRQIVASRVGIEEGRREKGTIPVPRRRRFVDEPTNMEEHVPLVEGLNGEAQAEQTTPQTTAQEVQHDVPTDVEFGFLGEDSAELASNDKIDTESKGDAVSAEQKLQEEARDDMKEEQNKTAGKSEATAKTSSGEPVPWTPS</sequence>
<dbReference type="PANTHER" id="PTHR39468">
    <property type="entry name" value="CHROMOSOME 7, WHOLE GENOME SHOTGUN SEQUENCE"/>
    <property type="match status" value="1"/>
</dbReference>
<feature type="region of interest" description="Disordered" evidence="2">
    <location>
        <begin position="478"/>
        <end position="535"/>
    </location>
</feature>
<evidence type="ECO:0000256" key="2">
    <source>
        <dbReference type="SAM" id="MobiDB-lite"/>
    </source>
</evidence>
<accession>A0ABR3RZ76</accession>